<dbReference type="EMBL" id="KV419435">
    <property type="protein sequence ID" value="KZS88552.1"/>
    <property type="molecule type" value="Genomic_DNA"/>
</dbReference>
<gene>
    <name evidence="1" type="ORF">SISNIDRAFT_256933</name>
</gene>
<sequence>MWPPVIRLRSLRFSKQNFLSSSSSRRPLCLSRQQCHLPPACWWWCRRRPRIDARASSRWSEPTASPSAPLRRITFDRTTYHRRQKGLPPPVCFLSIFRPVCQSLTTDKFIKVGFRYVVASDSARYPLLAHVIHVFCCNYMKFSNEMTPRSPIEAIPCTNIDVSGRSSDMTANLSSRGYLGSDHTTALSDSTIKNSVAGSQGRATSLGRARRFASAFQRLSRK</sequence>
<name>A0A164PBA9_9AGAM</name>
<reference evidence="1 2" key="1">
    <citation type="journal article" date="2016" name="Mol. Biol. Evol.">
        <title>Comparative Genomics of Early-Diverging Mushroom-Forming Fungi Provides Insights into the Origins of Lignocellulose Decay Capabilities.</title>
        <authorList>
            <person name="Nagy L.G."/>
            <person name="Riley R."/>
            <person name="Tritt A."/>
            <person name="Adam C."/>
            <person name="Daum C."/>
            <person name="Floudas D."/>
            <person name="Sun H."/>
            <person name="Yadav J.S."/>
            <person name="Pangilinan J."/>
            <person name="Larsson K.H."/>
            <person name="Matsuura K."/>
            <person name="Barry K."/>
            <person name="Labutti K."/>
            <person name="Kuo R."/>
            <person name="Ohm R.A."/>
            <person name="Bhattacharya S.S."/>
            <person name="Shirouzu T."/>
            <person name="Yoshinaga Y."/>
            <person name="Martin F.M."/>
            <person name="Grigoriev I.V."/>
            <person name="Hibbett D.S."/>
        </authorList>
    </citation>
    <scope>NUCLEOTIDE SEQUENCE [LARGE SCALE GENOMIC DNA]</scope>
    <source>
        <strain evidence="1 2">HHB9708</strain>
    </source>
</reference>
<dbReference type="Proteomes" id="UP000076722">
    <property type="component" value="Unassembled WGS sequence"/>
</dbReference>
<evidence type="ECO:0000313" key="1">
    <source>
        <dbReference type="EMBL" id="KZS88552.1"/>
    </source>
</evidence>
<protein>
    <submittedName>
        <fullName evidence="1">Uncharacterized protein</fullName>
    </submittedName>
</protein>
<dbReference type="AlphaFoldDB" id="A0A164PBA9"/>
<organism evidence="1 2">
    <name type="scientific">Sistotremastrum niveocremeum HHB9708</name>
    <dbReference type="NCBI Taxonomy" id="1314777"/>
    <lineage>
        <taxon>Eukaryota</taxon>
        <taxon>Fungi</taxon>
        <taxon>Dikarya</taxon>
        <taxon>Basidiomycota</taxon>
        <taxon>Agaricomycotina</taxon>
        <taxon>Agaricomycetes</taxon>
        <taxon>Sistotremastrales</taxon>
        <taxon>Sistotremastraceae</taxon>
        <taxon>Sertulicium</taxon>
        <taxon>Sertulicium niveocremeum</taxon>
    </lineage>
</organism>
<evidence type="ECO:0000313" key="2">
    <source>
        <dbReference type="Proteomes" id="UP000076722"/>
    </source>
</evidence>
<proteinExistence type="predicted"/>
<keyword evidence="2" id="KW-1185">Reference proteome</keyword>
<accession>A0A164PBA9</accession>